<comment type="subcellular location">
    <subcellularLocation>
        <location evidence="1">Secreted</location>
        <location evidence="1">Extracellular space</location>
        <location evidence="1">Extracellular matrix</location>
    </subcellularLocation>
</comment>
<protein>
    <recommendedName>
        <fullName evidence="12">Collagen alpha-2(VI) chain</fullName>
    </recommendedName>
</protein>
<keyword evidence="6" id="KW-0130">Cell adhesion</keyword>
<reference evidence="15" key="1">
    <citation type="submission" date="2025-08" db="UniProtKB">
        <authorList>
            <consortium name="Ensembl"/>
        </authorList>
    </citation>
    <scope>IDENTIFICATION</scope>
</reference>
<keyword evidence="3" id="KW-0272">Extracellular matrix</keyword>
<evidence type="ECO:0000256" key="7">
    <source>
        <dbReference type="ARBA" id="ARBA00023119"/>
    </source>
</evidence>
<feature type="compositionally biased region" description="Low complexity" evidence="13">
    <location>
        <begin position="271"/>
        <end position="280"/>
    </location>
</feature>
<evidence type="ECO:0000256" key="8">
    <source>
        <dbReference type="ARBA" id="ARBA00023180"/>
    </source>
</evidence>
<dbReference type="InterPro" id="IPR008160">
    <property type="entry name" value="Collagen"/>
</dbReference>
<evidence type="ECO:0000256" key="1">
    <source>
        <dbReference type="ARBA" id="ARBA00004498"/>
    </source>
</evidence>
<evidence type="ECO:0000256" key="12">
    <source>
        <dbReference type="ARBA" id="ARBA00070549"/>
    </source>
</evidence>
<dbReference type="SUPFAM" id="SSF53300">
    <property type="entry name" value="vWA-like"/>
    <property type="match status" value="3"/>
</dbReference>
<evidence type="ECO:0000256" key="3">
    <source>
        <dbReference type="ARBA" id="ARBA00022530"/>
    </source>
</evidence>
<comment type="function">
    <text evidence="10">Collagen VI acts as a cell-binding protein.</text>
</comment>
<dbReference type="SMART" id="SM00327">
    <property type="entry name" value="VWA"/>
    <property type="match status" value="3"/>
</dbReference>
<name>A0A8B9KK33_ASTMX</name>
<feature type="region of interest" description="Disordered" evidence="13">
    <location>
        <begin position="299"/>
        <end position="336"/>
    </location>
</feature>
<evidence type="ECO:0000313" key="15">
    <source>
        <dbReference type="Ensembl" id="ENSAMXP00005037848.1"/>
    </source>
</evidence>
<feature type="region of interest" description="Disordered" evidence="13">
    <location>
        <begin position="353"/>
        <end position="403"/>
    </location>
</feature>
<evidence type="ECO:0000256" key="5">
    <source>
        <dbReference type="ARBA" id="ARBA00022737"/>
    </source>
</evidence>
<dbReference type="PROSITE" id="PS50234">
    <property type="entry name" value="VWFA"/>
    <property type="match status" value="3"/>
</dbReference>
<dbReference type="InterPro" id="IPR036465">
    <property type="entry name" value="vWFA_dom_sf"/>
</dbReference>
<proteinExistence type="inferred from homology"/>
<keyword evidence="7" id="KW-0176">Collagen</keyword>
<feature type="compositionally biased region" description="Basic and acidic residues" evidence="13">
    <location>
        <begin position="365"/>
        <end position="385"/>
    </location>
</feature>
<feature type="compositionally biased region" description="Basic and acidic residues" evidence="13">
    <location>
        <begin position="253"/>
        <end position="269"/>
    </location>
</feature>
<keyword evidence="5" id="KW-0677">Repeat</keyword>
<evidence type="ECO:0000256" key="11">
    <source>
        <dbReference type="ARBA" id="ARBA00044000"/>
    </source>
</evidence>
<keyword evidence="2" id="KW-0964">Secreted</keyword>
<evidence type="ECO:0000256" key="9">
    <source>
        <dbReference type="ARBA" id="ARBA00023278"/>
    </source>
</evidence>
<evidence type="ECO:0000256" key="6">
    <source>
        <dbReference type="ARBA" id="ARBA00022889"/>
    </source>
</evidence>
<evidence type="ECO:0000256" key="13">
    <source>
        <dbReference type="SAM" id="MobiDB-lite"/>
    </source>
</evidence>
<dbReference type="Gene3D" id="3.40.50.410">
    <property type="entry name" value="von Willebrand factor, type A domain"/>
    <property type="match status" value="3"/>
</dbReference>
<dbReference type="PRINTS" id="PR00453">
    <property type="entry name" value="VWFADOMAIN"/>
</dbReference>
<dbReference type="PANTHER" id="PTHR24020">
    <property type="entry name" value="COLLAGEN ALPHA"/>
    <property type="match status" value="1"/>
</dbReference>
<dbReference type="Ensembl" id="ENSAMXT00005041242.1">
    <property type="protein sequence ID" value="ENSAMXP00005037848.1"/>
    <property type="gene ID" value="ENSAMXG00005017609.1"/>
</dbReference>
<keyword evidence="9" id="KW-0379">Hydroxylation</keyword>
<feature type="domain" description="VWFA" evidence="14">
    <location>
        <begin position="446"/>
        <end position="633"/>
    </location>
</feature>
<dbReference type="AlphaFoldDB" id="A0A8B9KK33"/>
<dbReference type="GO" id="GO:0007155">
    <property type="term" value="P:cell adhesion"/>
    <property type="evidence" value="ECO:0007669"/>
    <property type="project" value="UniProtKB-KW"/>
</dbReference>
<evidence type="ECO:0000256" key="4">
    <source>
        <dbReference type="ARBA" id="ARBA00022729"/>
    </source>
</evidence>
<keyword evidence="8" id="KW-0325">Glycoprotein</keyword>
<evidence type="ECO:0000259" key="14">
    <source>
        <dbReference type="PROSITE" id="PS50234"/>
    </source>
</evidence>
<dbReference type="FunFam" id="3.40.50.410:FF:000027">
    <property type="entry name" value="collagen alpha-2(VI) chain isoform X1"/>
    <property type="match status" value="1"/>
</dbReference>
<evidence type="ECO:0000313" key="16">
    <source>
        <dbReference type="Proteomes" id="UP000694621"/>
    </source>
</evidence>
<evidence type="ECO:0000256" key="2">
    <source>
        <dbReference type="ARBA" id="ARBA00022525"/>
    </source>
</evidence>
<dbReference type="Proteomes" id="UP000694621">
    <property type="component" value="Unplaced"/>
</dbReference>
<dbReference type="InterPro" id="IPR050525">
    <property type="entry name" value="ECM_Assembly_Org"/>
</dbReference>
<dbReference type="PANTHER" id="PTHR24020:SF29">
    <property type="entry name" value="COLLAGEN ALPHA-2(VI) CHAIN"/>
    <property type="match status" value="1"/>
</dbReference>
<organism evidence="15 16">
    <name type="scientific">Astyanax mexicanus</name>
    <name type="common">Blind cave fish</name>
    <name type="synonym">Astyanax fasciatus mexicanus</name>
    <dbReference type="NCBI Taxonomy" id="7994"/>
    <lineage>
        <taxon>Eukaryota</taxon>
        <taxon>Metazoa</taxon>
        <taxon>Chordata</taxon>
        <taxon>Craniata</taxon>
        <taxon>Vertebrata</taxon>
        <taxon>Euteleostomi</taxon>
        <taxon>Actinopterygii</taxon>
        <taxon>Neopterygii</taxon>
        <taxon>Teleostei</taxon>
        <taxon>Ostariophysi</taxon>
        <taxon>Characiformes</taxon>
        <taxon>Characoidei</taxon>
        <taxon>Acestrorhamphidae</taxon>
        <taxon>Acestrorhamphinae</taxon>
        <taxon>Astyanax</taxon>
    </lineage>
</organism>
<comment type="similarity">
    <text evidence="11">Belongs to the type VI collagen family.</text>
</comment>
<sequence length="852" mass="92933">MRNLIMELFSLRLDYLNNQKTPECPIDLYFLIDTSETIALQENPPGSLVESIKDFTVAFAQKLEDMDYRGLVQISWSVGGLHFSMRQEIISGITNKNDFIQRVKAIRYLGKGTFTDCAITNMTREMQRAPSKPNAKRFAVVITDGHVTGNPCGGVKVAAERARDEFIKIFVVAASKNLEETALREIANSPVGVYRSNYMAVDLTGARPVILTKTIDRIYEAMLHLAYQECYSLRCLETAGPPGPQGHRGQKGAKGDNGEAGLKGEKGRAGDPGIEGPIGHPGPKVSLLYIYIWSKSKPFGDSGRPGRPGPTGPSGDGGPKGERGSPGTPGLPGQKGSAVSISFIFHLFGDSGRPGFSYPGPRGPTGDRGEKGRPGARGSRGDCGQKGEPGLKGPNGEPVSGSSSATRLYRFRGLICHLSLQECDVMNYIRETCGCCDCEKRCGALDIVFVIDSSESVGLTNFTLEKNFVINTINRLGSIAKDPNSETGTRVGVVQYSHSGTFQAISLNDTKIDSLSAFKDAVKKLEWIAGGTWTPSALKFAYDNMIRDSRRSKAKVTVVVITDGRFDPRDDDSLLTYLCTDNSIDVNAIGIGDMFDQVEENESLKSIACQKEGGVLGMRRFADLVAEEFIDRIETVLCPDPVVICPDLPCKTEPAVASCVQRPVDLVFLLDGSERMGVENFRRAREFVEQVADQLMLARRDNDERNTRVALLQYGDEGTQEVAFKLSHNITVISDGLAGMRYLDSASNVGSAIMYAVNNILMSGTSRLARRNAEISFVFITDGVTSNKNLEEGLSAMRRAEGVPTVIAMGSDVDQEVLTKLALGDQTAIFRGQDYSHLSRRSFIDRFLRWIC</sequence>
<dbReference type="GO" id="GO:0005581">
    <property type="term" value="C:collagen trimer"/>
    <property type="evidence" value="ECO:0007669"/>
    <property type="project" value="UniProtKB-KW"/>
</dbReference>
<dbReference type="InterPro" id="IPR002035">
    <property type="entry name" value="VWF_A"/>
</dbReference>
<keyword evidence="4" id="KW-0732">Signal</keyword>
<dbReference type="CDD" id="cd01450">
    <property type="entry name" value="vWFA_subfamily_ECM"/>
    <property type="match status" value="1"/>
</dbReference>
<evidence type="ECO:0000256" key="10">
    <source>
        <dbReference type="ARBA" id="ARBA00043858"/>
    </source>
</evidence>
<feature type="domain" description="VWFA" evidence="14">
    <location>
        <begin position="27"/>
        <end position="218"/>
    </location>
</feature>
<accession>A0A8B9KK33</accession>
<dbReference type="FunFam" id="3.40.50.410:FF:000052">
    <property type="entry name" value="collagen alpha-2(VI) chain isoform X1"/>
    <property type="match status" value="1"/>
</dbReference>
<dbReference type="Pfam" id="PF00092">
    <property type="entry name" value="VWA"/>
    <property type="match status" value="3"/>
</dbReference>
<feature type="domain" description="VWFA" evidence="14">
    <location>
        <begin position="665"/>
        <end position="847"/>
    </location>
</feature>
<feature type="region of interest" description="Disordered" evidence="13">
    <location>
        <begin position="241"/>
        <end position="280"/>
    </location>
</feature>
<dbReference type="FunFam" id="3.40.50.410:FF:000026">
    <property type="entry name" value="Collagen, type VI, alpha 1"/>
    <property type="match status" value="1"/>
</dbReference>
<dbReference type="Pfam" id="PF01391">
    <property type="entry name" value="Collagen"/>
    <property type="match status" value="2"/>
</dbReference>